<dbReference type="InterPro" id="IPR032710">
    <property type="entry name" value="NTF2-like_dom_sf"/>
</dbReference>
<protein>
    <recommendedName>
        <fullName evidence="3">Ester cyclase</fullName>
    </recommendedName>
</protein>
<reference evidence="1 2" key="1">
    <citation type="submission" date="2016-07" db="EMBL/GenBank/DDBJ databases">
        <title>Genome analysis of Flavihumibacter stibioxidans YS-17.</title>
        <authorList>
            <person name="Shi K."/>
            <person name="Han Y."/>
            <person name="Wang G."/>
        </authorList>
    </citation>
    <scope>NUCLEOTIDE SEQUENCE [LARGE SCALE GENOMIC DNA]</scope>
    <source>
        <strain evidence="1 2">YS-17</strain>
    </source>
</reference>
<dbReference type="Pfam" id="PF07366">
    <property type="entry name" value="SnoaL"/>
    <property type="match status" value="1"/>
</dbReference>
<dbReference type="RefSeq" id="WP_187255853.1">
    <property type="nucleotide sequence ID" value="NZ_JBHULF010000006.1"/>
</dbReference>
<gene>
    <name evidence="1" type="ORF">BC349_06245</name>
</gene>
<accession>A0ABR7M6B1</accession>
<dbReference type="EMBL" id="MBUA01000001">
    <property type="protein sequence ID" value="MBC6490558.1"/>
    <property type="molecule type" value="Genomic_DNA"/>
</dbReference>
<dbReference type="Proteomes" id="UP000765802">
    <property type="component" value="Unassembled WGS sequence"/>
</dbReference>
<proteinExistence type="predicted"/>
<evidence type="ECO:0000313" key="2">
    <source>
        <dbReference type="Proteomes" id="UP000765802"/>
    </source>
</evidence>
<organism evidence="1 2">
    <name type="scientific">Flavihumibacter stibioxidans</name>
    <dbReference type="NCBI Taxonomy" id="1834163"/>
    <lineage>
        <taxon>Bacteria</taxon>
        <taxon>Pseudomonadati</taxon>
        <taxon>Bacteroidota</taxon>
        <taxon>Chitinophagia</taxon>
        <taxon>Chitinophagales</taxon>
        <taxon>Chitinophagaceae</taxon>
        <taxon>Flavihumibacter</taxon>
    </lineage>
</organism>
<evidence type="ECO:0000313" key="1">
    <source>
        <dbReference type="EMBL" id="MBC6490558.1"/>
    </source>
</evidence>
<sequence>MENYSLNAGIVRDFMDTIWNRREFNQLGRFLHPDFADLSLPPGLQPGWQGLQDWINTTSKSFEHYSVIEEQVTEANRSVIQLTMKMTHIGEWRGLPATGISLVARGFRYFRLESGLIIEHRALIDGTAIEKRLRETTL</sequence>
<evidence type="ECO:0008006" key="3">
    <source>
        <dbReference type="Google" id="ProtNLM"/>
    </source>
</evidence>
<dbReference type="InterPro" id="IPR009959">
    <property type="entry name" value="Cyclase_SnoaL-like"/>
</dbReference>
<comment type="caution">
    <text evidence="1">The sequence shown here is derived from an EMBL/GenBank/DDBJ whole genome shotgun (WGS) entry which is preliminary data.</text>
</comment>
<keyword evidence="2" id="KW-1185">Reference proteome</keyword>
<dbReference type="SUPFAM" id="SSF54427">
    <property type="entry name" value="NTF2-like"/>
    <property type="match status" value="1"/>
</dbReference>
<name>A0ABR7M6B1_9BACT</name>
<dbReference type="Gene3D" id="3.10.450.50">
    <property type="match status" value="1"/>
</dbReference>